<comment type="caution">
    <text evidence="3">The sequence shown here is derived from an EMBL/GenBank/DDBJ whole genome shotgun (WGS) entry which is preliminary data.</text>
</comment>
<proteinExistence type="predicted"/>
<accession>A0A0F0IAX7</accession>
<feature type="chain" id="PRO_5002442982" evidence="2">
    <location>
        <begin position="21"/>
        <end position="115"/>
    </location>
</feature>
<sequence length="115" mass="12164">MRTDISAVVTILVTSTLALAVPTTPETSGHTQDLQRRQNNALLNAVGLEDHSKYADNSGGLFSNLASNAMIIGDHIKYTVDPPSAEEPLPKGQDPPAREAHRKAHVAINKGLGAS</sequence>
<gene>
    <name evidence="3" type="ORF">P875_00064677</name>
</gene>
<dbReference type="OrthoDB" id="4867118at2759"/>
<reference evidence="3 4" key="1">
    <citation type="submission" date="2015-02" db="EMBL/GenBank/DDBJ databases">
        <title>Draft genome sequence of Aspergillus parasiticus SU-1.</title>
        <authorList>
            <person name="Yu J."/>
            <person name="Fedorova N."/>
            <person name="Yin Y."/>
            <person name="Losada L."/>
            <person name="Zafar N."/>
            <person name="Taujale R."/>
            <person name="Ehrlich K.C."/>
            <person name="Bhatnagar D."/>
            <person name="Cleveland T.E."/>
            <person name="Bennett J.W."/>
            <person name="Nierman W.C."/>
        </authorList>
    </citation>
    <scope>NUCLEOTIDE SEQUENCE [LARGE SCALE GENOMIC DNA]</scope>
    <source>
        <strain evidence="4">ATCC 56775 / NRRL 5862 / SRRC 143 / SU-1</strain>
    </source>
</reference>
<evidence type="ECO:0000256" key="2">
    <source>
        <dbReference type="SAM" id="SignalP"/>
    </source>
</evidence>
<organism evidence="3 4">
    <name type="scientific">Aspergillus parasiticus (strain ATCC 56775 / NRRL 5862 / SRRC 143 / SU-1)</name>
    <dbReference type="NCBI Taxonomy" id="1403190"/>
    <lineage>
        <taxon>Eukaryota</taxon>
        <taxon>Fungi</taxon>
        <taxon>Dikarya</taxon>
        <taxon>Ascomycota</taxon>
        <taxon>Pezizomycotina</taxon>
        <taxon>Eurotiomycetes</taxon>
        <taxon>Eurotiomycetidae</taxon>
        <taxon>Eurotiales</taxon>
        <taxon>Aspergillaceae</taxon>
        <taxon>Aspergillus</taxon>
        <taxon>Aspergillus subgen. Circumdati</taxon>
    </lineage>
</organism>
<dbReference type="EMBL" id="JZEE01000540">
    <property type="protein sequence ID" value="KJK63862.1"/>
    <property type="molecule type" value="Genomic_DNA"/>
</dbReference>
<protein>
    <submittedName>
        <fullName evidence="3">Uncharacterized protein</fullName>
    </submittedName>
</protein>
<dbReference type="Proteomes" id="UP000033540">
    <property type="component" value="Unassembled WGS sequence"/>
</dbReference>
<feature type="region of interest" description="Disordered" evidence="1">
    <location>
        <begin position="81"/>
        <end position="103"/>
    </location>
</feature>
<evidence type="ECO:0000313" key="4">
    <source>
        <dbReference type="Proteomes" id="UP000033540"/>
    </source>
</evidence>
<evidence type="ECO:0000313" key="3">
    <source>
        <dbReference type="EMBL" id="KJK63862.1"/>
    </source>
</evidence>
<dbReference type="AlphaFoldDB" id="A0A0F0IAX7"/>
<feature type="signal peptide" evidence="2">
    <location>
        <begin position="1"/>
        <end position="20"/>
    </location>
</feature>
<evidence type="ECO:0000256" key="1">
    <source>
        <dbReference type="SAM" id="MobiDB-lite"/>
    </source>
</evidence>
<name>A0A0F0IAX7_ASPPU</name>
<keyword evidence="2" id="KW-0732">Signal</keyword>